<protein>
    <submittedName>
        <fullName evidence="1">Uncharacterized protein</fullName>
    </submittedName>
</protein>
<gene>
    <name evidence="1" type="ORF">O181_101515</name>
</gene>
<dbReference type="Proteomes" id="UP000765509">
    <property type="component" value="Unassembled WGS sequence"/>
</dbReference>
<dbReference type="AlphaFoldDB" id="A0A9Q3PHU7"/>
<comment type="caution">
    <text evidence="1">The sequence shown here is derived from an EMBL/GenBank/DDBJ whole genome shotgun (WGS) entry which is preliminary data.</text>
</comment>
<keyword evidence="2" id="KW-1185">Reference proteome</keyword>
<evidence type="ECO:0000313" key="2">
    <source>
        <dbReference type="Proteomes" id="UP000765509"/>
    </source>
</evidence>
<proteinExistence type="predicted"/>
<accession>A0A9Q3PHU7</accession>
<name>A0A9Q3PHU7_9BASI</name>
<reference evidence="1" key="1">
    <citation type="submission" date="2021-03" db="EMBL/GenBank/DDBJ databases">
        <title>Draft genome sequence of rust myrtle Austropuccinia psidii MF-1, a brazilian biotype.</title>
        <authorList>
            <person name="Quecine M.C."/>
            <person name="Pachon D.M.R."/>
            <person name="Bonatelli M.L."/>
            <person name="Correr F.H."/>
            <person name="Franceschini L.M."/>
            <person name="Leite T.F."/>
            <person name="Margarido G.R.A."/>
            <person name="Almeida C.A."/>
            <person name="Ferrarezi J.A."/>
            <person name="Labate C.A."/>
        </authorList>
    </citation>
    <scope>NUCLEOTIDE SEQUENCE</scope>
    <source>
        <strain evidence="1">MF-1</strain>
    </source>
</reference>
<sequence>MHIEGAFHQCFLATFDILQEIIDITLELETIYHERKKENGGHREKNPSILITVHPQKNFNRIRIGITFKAHNIRLIIRRRKVIGSEKERIIKKGLCTYCGGKHTHEKFFKRNQNRTGYQRFPYKLGKIVSENYDVFNHHEKKPSPPVEVVWYSIPFFHQAQAHSTPKQQ</sequence>
<organism evidence="1 2">
    <name type="scientific">Austropuccinia psidii MF-1</name>
    <dbReference type="NCBI Taxonomy" id="1389203"/>
    <lineage>
        <taxon>Eukaryota</taxon>
        <taxon>Fungi</taxon>
        <taxon>Dikarya</taxon>
        <taxon>Basidiomycota</taxon>
        <taxon>Pucciniomycotina</taxon>
        <taxon>Pucciniomycetes</taxon>
        <taxon>Pucciniales</taxon>
        <taxon>Sphaerophragmiaceae</taxon>
        <taxon>Austropuccinia</taxon>
    </lineage>
</organism>
<evidence type="ECO:0000313" key="1">
    <source>
        <dbReference type="EMBL" id="MBW0561800.1"/>
    </source>
</evidence>
<dbReference type="EMBL" id="AVOT02071523">
    <property type="protein sequence ID" value="MBW0561800.1"/>
    <property type="molecule type" value="Genomic_DNA"/>
</dbReference>
<dbReference type="OrthoDB" id="3067159at2759"/>